<dbReference type="AlphaFoldDB" id="A0A168KEH1"/>
<protein>
    <submittedName>
        <fullName evidence="1">Uncharacterized protein</fullName>
    </submittedName>
</protein>
<organism evidence="1 2">
    <name type="scientific">Paenibacillus glacialis</name>
    <dbReference type="NCBI Taxonomy" id="494026"/>
    <lineage>
        <taxon>Bacteria</taxon>
        <taxon>Bacillati</taxon>
        <taxon>Bacillota</taxon>
        <taxon>Bacilli</taxon>
        <taxon>Bacillales</taxon>
        <taxon>Paenibacillaceae</taxon>
        <taxon>Paenibacillus</taxon>
    </lineage>
</organism>
<dbReference type="Proteomes" id="UP000076967">
    <property type="component" value="Unassembled WGS sequence"/>
</dbReference>
<sequence>MIEERKENWDEDTPVVLTFQDLLRLQRTDRELCRDGVRLEPWFLMILMLAEIKKEPDKLSQVLLYCI</sequence>
<evidence type="ECO:0000313" key="2">
    <source>
        <dbReference type="Proteomes" id="UP000076967"/>
    </source>
</evidence>
<name>A0A168KEH1_9BACL</name>
<evidence type="ECO:0000313" key="1">
    <source>
        <dbReference type="EMBL" id="OAB41904.1"/>
    </source>
</evidence>
<reference evidence="1 2" key="1">
    <citation type="submission" date="2016-03" db="EMBL/GenBank/DDBJ databases">
        <title>Draft genome sequence of Paenibacillus glacialis DSM 22343.</title>
        <authorList>
            <person name="Shin S.-K."/>
            <person name="Yi H."/>
        </authorList>
    </citation>
    <scope>NUCLEOTIDE SEQUENCE [LARGE SCALE GENOMIC DNA]</scope>
    <source>
        <strain evidence="1 2">DSM 22343</strain>
    </source>
</reference>
<accession>A0A168KEH1</accession>
<dbReference type="EMBL" id="LVJH01000026">
    <property type="protein sequence ID" value="OAB41904.1"/>
    <property type="molecule type" value="Genomic_DNA"/>
</dbReference>
<dbReference type="RefSeq" id="WP_068534110.1">
    <property type="nucleotide sequence ID" value="NZ_LVJH01000026.1"/>
</dbReference>
<gene>
    <name evidence="1" type="ORF">PGLA_15030</name>
</gene>
<comment type="caution">
    <text evidence="1">The sequence shown here is derived from an EMBL/GenBank/DDBJ whole genome shotgun (WGS) entry which is preliminary data.</text>
</comment>
<proteinExistence type="predicted"/>
<keyword evidence="2" id="KW-1185">Reference proteome</keyword>